<accession>Q0YNX3</accession>
<protein>
    <recommendedName>
        <fullName evidence="8">Glycosyltransferase 2-like domain-containing protein</fullName>
    </recommendedName>
</protein>
<dbReference type="Gene3D" id="3.90.550.10">
    <property type="entry name" value="Spore Coat Polysaccharide Biosynthesis Protein SpsA, Chain A"/>
    <property type="match status" value="1"/>
</dbReference>
<name>Q0YNX3_9CHLB</name>
<comment type="subcellular location">
    <subcellularLocation>
        <location evidence="1">Membrane</location>
        <topology evidence="1">Multi-pass membrane protein</topology>
    </subcellularLocation>
</comment>
<organism evidence="9 10">
    <name type="scientific">Chlorobium ferrooxidans DSM 13031</name>
    <dbReference type="NCBI Taxonomy" id="377431"/>
    <lineage>
        <taxon>Bacteria</taxon>
        <taxon>Pseudomonadati</taxon>
        <taxon>Chlorobiota</taxon>
        <taxon>Chlorobiia</taxon>
        <taxon>Chlorobiales</taxon>
        <taxon>Chlorobiaceae</taxon>
        <taxon>Chlorobium/Pelodictyon group</taxon>
        <taxon>Chlorobium</taxon>
    </lineage>
</organism>
<comment type="caution">
    <text evidence="9">The sequence shown here is derived from an EMBL/GenBank/DDBJ whole genome shotgun (WGS) entry which is preliminary data.</text>
</comment>
<evidence type="ECO:0000259" key="8">
    <source>
        <dbReference type="Pfam" id="PF00535"/>
    </source>
</evidence>
<evidence type="ECO:0000256" key="4">
    <source>
        <dbReference type="ARBA" id="ARBA00022692"/>
    </source>
</evidence>
<dbReference type="OrthoDB" id="9766299at2"/>
<dbReference type="EMBL" id="AASE01000047">
    <property type="protein sequence ID" value="EAT57995.1"/>
    <property type="molecule type" value="Genomic_DNA"/>
</dbReference>
<dbReference type="InterPro" id="IPR001173">
    <property type="entry name" value="Glyco_trans_2-like"/>
</dbReference>
<feature type="transmembrane region" description="Helical" evidence="7">
    <location>
        <begin position="43"/>
        <end position="67"/>
    </location>
</feature>
<keyword evidence="5 7" id="KW-1133">Transmembrane helix</keyword>
<reference evidence="9 10" key="1">
    <citation type="submission" date="2006-07" db="EMBL/GenBank/DDBJ databases">
        <title>Annotation of the draft genome assembly of Chlorobium ferroxidans DSM 13031.</title>
        <authorList>
            <consortium name="US DOE Joint Genome Institute (JGI-ORNL)"/>
            <person name="Larimer F."/>
            <person name="Land M."/>
            <person name="Hauser L."/>
        </authorList>
    </citation>
    <scope>NUCLEOTIDE SEQUENCE [LARGE SCALE GENOMIC DNA]</scope>
    <source>
        <strain evidence="9 10">DSM 13031</strain>
    </source>
</reference>
<evidence type="ECO:0000256" key="1">
    <source>
        <dbReference type="ARBA" id="ARBA00004141"/>
    </source>
</evidence>
<feature type="transmembrane region" description="Helical" evidence="7">
    <location>
        <begin position="9"/>
        <end position="31"/>
    </location>
</feature>
<keyword evidence="2" id="KW-0328">Glycosyltransferase</keyword>
<sequence>MKQKKKSRFLVVQIVVLLIMLTVYLMARTYSVYHARVNIFDEIFAVLFFFAEAFLMIHSFAFFLNILRNQKPDKEPLQKEPGEDASVAIAIPARHEPKQIVANTLLTCINLEYPNKKIYLLDDSSIERYKEEARELAEAYGVELFTRPDNRGA</sequence>
<dbReference type="GO" id="GO:0016758">
    <property type="term" value="F:hexosyltransferase activity"/>
    <property type="evidence" value="ECO:0007669"/>
    <property type="project" value="TreeGrafter"/>
</dbReference>
<gene>
    <name evidence="9" type="ORF">CferDRAFT_0002</name>
</gene>
<dbReference type="SUPFAM" id="SSF53448">
    <property type="entry name" value="Nucleotide-diphospho-sugar transferases"/>
    <property type="match status" value="1"/>
</dbReference>
<keyword evidence="4 7" id="KW-0812">Transmembrane</keyword>
<evidence type="ECO:0000256" key="3">
    <source>
        <dbReference type="ARBA" id="ARBA00022679"/>
    </source>
</evidence>
<dbReference type="InterPro" id="IPR029044">
    <property type="entry name" value="Nucleotide-diphossugar_trans"/>
</dbReference>
<evidence type="ECO:0000256" key="5">
    <source>
        <dbReference type="ARBA" id="ARBA00022989"/>
    </source>
</evidence>
<evidence type="ECO:0000313" key="9">
    <source>
        <dbReference type="EMBL" id="EAT57995.1"/>
    </source>
</evidence>
<dbReference type="InterPro" id="IPR050321">
    <property type="entry name" value="Glycosyltr_2/OpgH_subfam"/>
</dbReference>
<feature type="non-terminal residue" evidence="9">
    <location>
        <position position="153"/>
    </location>
</feature>
<dbReference type="RefSeq" id="WP_006367417.1">
    <property type="nucleotide sequence ID" value="NZ_AASE01000047.1"/>
</dbReference>
<evidence type="ECO:0000256" key="6">
    <source>
        <dbReference type="ARBA" id="ARBA00023136"/>
    </source>
</evidence>
<dbReference type="GO" id="GO:0005886">
    <property type="term" value="C:plasma membrane"/>
    <property type="evidence" value="ECO:0007669"/>
    <property type="project" value="TreeGrafter"/>
</dbReference>
<dbReference type="PANTHER" id="PTHR43867:SF2">
    <property type="entry name" value="CELLULOSE SYNTHASE CATALYTIC SUBUNIT A [UDP-FORMING]"/>
    <property type="match status" value="1"/>
</dbReference>
<dbReference type="AlphaFoldDB" id="Q0YNX3"/>
<evidence type="ECO:0000313" key="10">
    <source>
        <dbReference type="Proteomes" id="UP000004162"/>
    </source>
</evidence>
<keyword evidence="6 7" id="KW-0472">Membrane</keyword>
<keyword evidence="10" id="KW-1185">Reference proteome</keyword>
<evidence type="ECO:0000256" key="7">
    <source>
        <dbReference type="SAM" id="Phobius"/>
    </source>
</evidence>
<dbReference type="Pfam" id="PF00535">
    <property type="entry name" value="Glycos_transf_2"/>
    <property type="match status" value="1"/>
</dbReference>
<keyword evidence="3" id="KW-0808">Transferase</keyword>
<reference evidence="9 10" key="2">
    <citation type="submission" date="2006-07" db="EMBL/GenBank/DDBJ databases">
        <title>Sequencing of the draft genome and assembly of Chlorobium ferroxidans DSM 13031.</title>
        <authorList>
            <consortium name="US DOE Joint Genome Institute (JGI-PGF)"/>
            <person name="Copeland A."/>
            <person name="Lucas S."/>
            <person name="Lapidus A."/>
            <person name="Barry K."/>
            <person name="Glavina del Rio T."/>
            <person name="Dalin E."/>
            <person name="Tice H."/>
            <person name="Bruce D."/>
            <person name="Pitluck S."/>
            <person name="Richardson P."/>
        </authorList>
    </citation>
    <scope>NUCLEOTIDE SEQUENCE [LARGE SCALE GENOMIC DNA]</scope>
    <source>
        <strain evidence="9 10">DSM 13031</strain>
    </source>
</reference>
<feature type="domain" description="Glycosyltransferase 2-like" evidence="8">
    <location>
        <begin position="89"/>
        <end position="152"/>
    </location>
</feature>
<evidence type="ECO:0000256" key="2">
    <source>
        <dbReference type="ARBA" id="ARBA00022676"/>
    </source>
</evidence>
<proteinExistence type="predicted"/>
<dbReference type="PANTHER" id="PTHR43867">
    <property type="entry name" value="CELLULOSE SYNTHASE CATALYTIC SUBUNIT A [UDP-FORMING]"/>
    <property type="match status" value="1"/>
</dbReference>
<dbReference type="Proteomes" id="UP000004162">
    <property type="component" value="Unassembled WGS sequence"/>
</dbReference>